<dbReference type="PANTHER" id="PTHR43707:SF1">
    <property type="entry name" value="HISTIDINE--TRNA LIGASE, MITOCHONDRIAL-RELATED"/>
    <property type="match status" value="1"/>
</dbReference>
<dbReference type="EMBL" id="FMBM01000001">
    <property type="protein sequence ID" value="SCC78926.1"/>
    <property type="molecule type" value="Genomic_DNA"/>
</dbReference>
<feature type="binding site" evidence="4">
    <location>
        <position position="315"/>
    </location>
    <ligand>
        <name>L-histidine</name>
        <dbReference type="ChEBI" id="CHEBI:57595"/>
    </ligand>
</feature>
<dbReference type="EMBL" id="LJSX01000003">
    <property type="protein sequence ID" value="KPQ12238.1"/>
    <property type="molecule type" value="Genomic_DNA"/>
</dbReference>
<dbReference type="AlphaFoldDB" id="A0A0P7XXB4"/>
<keyword evidence="3" id="KW-0368">Histidine biosynthesis</keyword>
<dbReference type="InterPro" id="IPR004516">
    <property type="entry name" value="HisRS/HisZ"/>
</dbReference>
<dbReference type="GO" id="GO:0005737">
    <property type="term" value="C:cytoplasm"/>
    <property type="evidence" value="ECO:0007669"/>
    <property type="project" value="InterPro"/>
</dbReference>
<dbReference type="STRING" id="1653334.GA0071312_0570"/>
<dbReference type="PIRSF" id="PIRSF001549">
    <property type="entry name" value="His-tRNA_synth"/>
    <property type="match status" value="1"/>
</dbReference>
<dbReference type="PROSITE" id="PS50862">
    <property type="entry name" value="AA_TRNA_LIGASE_II"/>
    <property type="match status" value="1"/>
</dbReference>
<feature type="binding site" evidence="4">
    <location>
        <position position="103"/>
    </location>
    <ligand>
        <name>L-histidine</name>
        <dbReference type="ChEBI" id="CHEBI:57595"/>
    </ligand>
</feature>
<accession>A0A0P7XXB4</accession>
<dbReference type="PANTHER" id="PTHR43707">
    <property type="entry name" value="HISTIDYL-TRNA SYNTHETASE"/>
    <property type="match status" value="1"/>
</dbReference>
<feature type="domain" description="Aminoacyl-transfer RNA synthetases class-II family profile" evidence="5">
    <location>
        <begin position="9"/>
        <end position="370"/>
    </location>
</feature>
<dbReference type="InterPro" id="IPR006195">
    <property type="entry name" value="aa-tRNA-synth_II"/>
</dbReference>
<dbReference type="Pfam" id="PF13393">
    <property type="entry name" value="tRNA-synt_His"/>
    <property type="match status" value="2"/>
</dbReference>
<dbReference type="Gene3D" id="3.30.930.10">
    <property type="entry name" value="Bira Bifunctional Protein, Domain 2"/>
    <property type="match status" value="2"/>
</dbReference>
<evidence type="ECO:0000313" key="7">
    <source>
        <dbReference type="EMBL" id="SCC78926.1"/>
    </source>
</evidence>
<dbReference type="GO" id="GO:0004821">
    <property type="term" value="F:histidine-tRNA ligase activity"/>
    <property type="evidence" value="ECO:0007669"/>
    <property type="project" value="TreeGrafter"/>
</dbReference>
<keyword evidence="6" id="KW-0808">Transferase</keyword>
<evidence type="ECO:0000256" key="2">
    <source>
        <dbReference type="ARBA" id="ARBA00017399"/>
    </source>
</evidence>
<dbReference type="InterPro" id="IPR045864">
    <property type="entry name" value="aa-tRNA-synth_II/BPL/LPL"/>
</dbReference>
<keyword evidence="3" id="KW-0028">Amino-acid biosynthesis</keyword>
<dbReference type="GO" id="GO:0016757">
    <property type="term" value="F:glycosyltransferase activity"/>
    <property type="evidence" value="ECO:0007669"/>
    <property type="project" value="UniProtKB-KW"/>
</dbReference>
<dbReference type="Proteomes" id="UP000050497">
    <property type="component" value="Unassembled WGS sequence"/>
</dbReference>
<organism evidence="6 8">
    <name type="scientific">Saliniramus fredricksonii</name>
    <dbReference type="NCBI Taxonomy" id="1653334"/>
    <lineage>
        <taxon>Bacteria</taxon>
        <taxon>Pseudomonadati</taxon>
        <taxon>Pseudomonadota</taxon>
        <taxon>Alphaproteobacteria</taxon>
        <taxon>Hyphomicrobiales</taxon>
        <taxon>Salinarimonadaceae</taxon>
        <taxon>Saliniramus</taxon>
    </lineage>
</organism>
<name>A0A0P7XXB4_9HYPH</name>
<evidence type="ECO:0000256" key="3">
    <source>
        <dbReference type="ARBA" id="ARBA00023102"/>
    </source>
</evidence>
<comment type="caution">
    <text evidence="6">The sequence shown here is derived from an EMBL/GenBank/DDBJ whole genome shotgun (WGS) entry which is preliminary data.</text>
</comment>
<keyword evidence="6" id="KW-0328">Glycosyltransferase</keyword>
<comment type="subunit">
    <text evidence="1">Homodimer.</text>
</comment>
<dbReference type="PATRIC" id="fig|1653334.4.peg.3300"/>
<sequence length="388" mass="40906">MSEQIRAGDMLMALFTGAGYTAIEPPVLQPAELFLDLSGEEMRRRMFVTLDANGNELCLRPEYTIPVCRAHLAASPTDAAPAQYCYRGPVFRLRAGETGEFQQAGVESIGRRDIAATDAEMLGLATEALDRLGIAPQRIALGDVGLLEALLTVLDIPAAARARLMRAIVAGEGPAALAEPEETDEAESGAMRHAGLLAALAGQDPEAARAFVEDVLSIAGITSVGGRSAGDIARRFLARAGRHGGDIAPEARAVLRRYLAIAGNPDAAAAQIRALAADAGLAMDCALDLFEERNGFLAAHGIDPAQLGFRADFARNLDYYTGFIFDIAADPDPAARPLVGGGRYDRLARHLDPWQSLPAIGCAFWLDRIAACRAGTAAVDASVQGETA</sequence>
<dbReference type="GO" id="GO:0000105">
    <property type="term" value="P:L-histidine biosynthetic process"/>
    <property type="evidence" value="ECO:0007669"/>
    <property type="project" value="UniProtKB-KW"/>
</dbReference>
<dbReference type="NCBIfam" id="NF008953">
    <property type="entry name" value="PRK12295.1-6"/>
    <property type="match status" value="1"/>
</dbReference>
<feature type="binding site" evidence="4">
    <location>
        <begin position="62"/>
        <end position="64"/>
    </location>
    <ligand>
        <name>L-histidine</name>
        <dbReference type="ChEBI" id="CHEBI:57595"/>
    </ligand>
</feature>
<evidence type="ECO:0000256" key="4">
    <source>
        <dbReference type="PIRSR" id="PIRSR001549-1"/>
    </source>
</evidence>
<evidence type="ECO:0000256" key="1">
    <source>
        <dbReference type="ARBA" id="ARBA00011738"/>
    </source>
</evidence>
<feature type="binding site" evidence="4">
    <location>
        <begin position="319"/>
        <end position="320"/>
    </location>
    <ligand>
        <name>L-histidine</name>
        <dbReference type="ChEBI" id="CHEBI:57595"/>
    </ligand>
</feature>
<dbReference type="SUPFAM" id="SSF55681">
    <property type="entry name" value="Class II aaRS and biotin synthetases"/>
    <property type="match status" value="1"/>
</dbReference>
<evidence type="ECO:0000313" key="6">
    <source>
        <dbReference type="EMBL" id="KPQ12238.1"/>
    </source>
</evidence>
<feature type="binding site" evidence="4">
    <location>
        <position position="92"/>
    </location>
    <ligand>
        <name>L-histidine</name>
        <dbReference type="ChEBI" id="CHEBI:57595"/>
    </ligand>
</feature>
<keyword evidence="9" id="KW-1185">Reference proteome</keyword>
<evidence type="ECO:0000313" key="9">
    <source>
        <dbReference type="Proteomes" id="UP000182800"/>
    </source>
</evidence>
<feature type="binding site" evidence="4">
    <location>
        <position position="107"/>
    </location>
    <ligand>
        <name>L-histidine</name>
        <dbReference type="ChEBI" id="CHEBI:57595"/>
    </ligand>
</feature>
<dbReference type="InterPro" id="IPR041715">
    <property type="entry name" value="HisRS-like_core"/>
</dbReference>
<protein>
    <recommendedName>
        <fullName evidence="2">Histidine--tRNA ligase</fullName>
    </recommendedName>
</protein>
<evidence type="ECO:0000313" key="8">
    <source>
        <dbReference type="Proteomes" id="UP000050497"/>
    </source>
</evidence>
<dbReference type="RefSeq" id="WP_074443529.1">
    <property type="nucleotide sequence ID" value="NZ_FMBM01000001.1"/>
</dbReference>
<evidence type="ECO:0000259" key="5">
    <source>
        <dbReference type="PROSITE" id="PS50862"/>
    </source>
</evidence>
<dbReference type="Proteomes" id="UP000182800">
    <property type="component" value="Unassembled WGS sequence"/>
</dbReference>
<reference evidence="6 8" key="1">
    <citation type="submission" date="2015-09" db="EMBL/GenBank/DDBJ databases">
        <title>Identification and resolution of microdiversity through metagenomic sequencing of parallel consortia.</title>
        <authorList>
            <person name="Nelson W.C."/>
            <person name="Romine M.F."/>
            <person name="Lindemann S.R."/>
        </authorList>
    </citation>
    <scope>NUCLEOTIDE SEQUENCE [LARGE SCALE GENOMIC DNA]</scope>
    <source>
        <strain evidence="6">HL-109</strain>
    </source>
</reference>
<dbReference type="OrthoDB" id="9797914at2"/>
<gene>
    <name evidence="6" type="primary">hisZ</name>
    <name evidence="7" type="ORF">GA0071312_0570</name>
    <name evidence="6" type="ORF">HLUCCO17_03470</name>
</gene>
<reference evidence="7 9" key="2">
    <citation type="submission" date="2016-08" db="EMBL/GenBank/DDBJ databases">
        <authorList>
            <person name="Varghese N."/>
            <person name="Submissions Spin"/>
        </authorList>
    </citation>
    <scope>NUCLEOTIDE SEQUENCE [LARGE SCALE GENOMIC DNA]</scope>
    <source>
        <strain evidence="7 9">HL-109</strain>
    </source>
</reference>
<proteinExistence type="predicted"/>
<dbReference type="GO" id="GO:0006427">
    <property type="term" value="P:histidyl-tRNA aminoacylation"/>
    <property type="evidence" value="ECO:0007669"/>
    <property type="project" value="TreeGrafter"/>
</dbReference>